<sequence length="441" mass="47539">MTSSEILAPAPLLAGEPEEIRDRLRHGMRDVPFPPNPVPLHPVLLPAATYEELHSAAAAVLGVLFRAARRLGNDRGERLAALGIDPVTAPLFTGDDEWEWRYAACIARPDAFVTPDGVKLIEYNVGGGVGAAVQTQLLGDTWVDDIYAGRGLSAYRPYAARADLFEETAAREGTDRAVALVGSVADLVRGVTSTRYFDSEVDYLRRRGLRAEFFEPTDLMDGLFTRDGRLSYPLGLRHFTVQEWGEMGLDWSPLGEALAAGCQLLASQTSALLSNKKLLAVASAGQPGMSAQDRELVQRYLPWTRVVGTQQVRYQGALHRLDELLLACPERFLLKGAIGMKGEKVLMGRDTDTATWRAAVGAAVHAGDSIAQERVESLRYPMSVRAEDGSVTTGLVAPVLGPFVIGGRPGGCLARFFPDGADGVISVERHGGLQNIAVAAH</sequence>
<dbReference type="RefSeq" id="WP_284915731.1">
    <property type="nucleotide sequence ID" value="NZ_CP126980.1"/>
</dbReference>
<dbReference type="Proteomes" id="UP001240150">
    <property type="component" value="Chromosome"/>
</dbReference>
<organism evidence="1 2">
    <name type="scientific">Actinoplanes oblitus</name>
    <dbReference type="NCBI Taxonomy" id="3040509"/>
    <lineage>
        <taxon>Bacteria</taxon>
        <taxon>Bacillati</taxon>
        <taxon>Actinomycetota</taxon>
        <taxon>Actinomycetes</taxon>
        <taxon>Micromonosporales</taxon>
        <taxon>Micromonosporaceae</taxon>
        <taxon>Actinoplanes</taxon>
    </lineage>
</organism>
<dbReference type="SUPFAM" id="SSF56059">
    <property type="entry name" value="Glutathione synthetase ATP-binding domain-like"/>
    <property type="match status" value="1"/>
</dbReference>
<evidence type="ECO:0000313" key="1">
    <source>
        <dbReference type="EMBL" id="WIM94515.1"/>
    </source>
</evidence>
<dbReference type="EMBL" id="CP126980">
    <property type="protein sequence ID" value="WIM94515.1"/>
    <property type="molecule type" value="Genomic_DNA"/>
</dbReference>
<proteinExistence type="predicted"/>
<keyword evidence="2" id="KW-1185">Reference proteome</keyword>
<protein>
    <recommendedName>
        <fullName evidence="3">Glutathionylspermidine synthase pre-ATP-grasp-like domain-containing protein</fullName>
    </recommendedName>
</protein>
<name>A0ABY8WFK6_9ACTN</name>
<gene>
    <name evidence="1" type="ORF">ACTOB_006541</name>
</gene>
<accession>A0ABY8WFK6</accession>
<evidence type="ECO:0000313" key="2">
    <source>
        <dbReference type="Proteomes" id="UP001240150"/>
    </source>
</evidence>
<evidence type="ECO:0008006" key="3">
    <source>
        <dbReference type="Google" id="ProtNLM"/>
    </source>
</evidence>
<reference evidence="1 2" key="1">
    <citation type="submission" date="2023-06" db="EMBL/GenBank/DDBJ databases">
        <authorList>
            <person name="Yushchuk O."/>
            <person name="Binda E."/>
            <person name="Ruckert-Reed C."/>
            <person name="Fedorenko V."/>
            <person name="Kalinowski J."/>
            <person name="Marinelli F."/>
        </authorList>
    </citation>
    <scope>NUCLEOTIDE SEQUENCE [LARGE SCALE GENOMIC DNA]</scope>
    <source>
        <strain evidence="1 2">NRRL 3884</strain>
    </source>
</reference>